<evidence type="ECO:0000313" key="2">
    <source>
        <dbReference type="EMBL" id="KAI5079027.1"/>
    </source>
</evidence>
<name>A0A9D4ZMA6_ADICA</name>
<gene>
    <name evidence="2" type="ORF">GOP47_0006698</name>
</gene>
<accession>A0A9D4ZMA6</accession>
<keyword evidence="3" id="KW-1185">Reference proteome</keyword>
<evidence type="ECO:0000313" key="3">
    <source>
        <dbReference type="Proteomes" id="UP000886520"/>
    </source>
</evidence>
<dbReference type="Proteomes" id="UP000886520">
    <property type="component" value="Chromosome 6"/>
</dbReference>
<organism evidence="2 3">
    <name type="scientific">Adiantum capillus-veneris</name>
    <name type="common">Maidenhair fern</name>
    <dbReference type="NCBI Taxonomy" id="13818"/>
    <lineage>
        <taxon>Eukaryota</taxon>
        <taxon>Viridiplantae</taxon>
        <taxon>Streptophyta</taxon>
        <taxon>Embryophyta</taxon>
        <taxon>Tracheophyta</taxon>
        <taxon>Polypodiopsida</taxon>
        <taxon>Polypodiidae</taxon>
        <taxon>Polypodiales</taxon>
        <taxon>Pteridineae</taxon>
        <taxon>Pteridaceae</taxon>
        <taxon>Vittarioideae</taxon>
        <taxon>Adiantum</taxon>
    </lineage>
</organism>
<dbReference type="AlphaFoldDB" id="A0A9D4ZMA6"/>
<sequence>MGFLLNLPITLRRWGSFYLWRQGYLSLQDNGGGGGGGGGGCAAQMVDRRHNYLWPPSVDDLISVDDYYDDKYVVSCNVHSNDSSMLTSFETNHDNSKEVYDINDGRSNYDVCKDSIEAADTLHKECSYDFCMDSTDSDNHYGGVEESDEDGDESGLLSGYYHPPHRKKRVVIVQKRARGLEGYWQRQAYLRSAYKFTRSKSMCDRAKVPVRKLRMTWRMIRGMYAKQARCMRGKLRSIADYARFHHTSFLLLSKHYLQYRQGAAGAKRFTCLVQQQY</sequence>
<comment type="caution">
    <text evidence="2">The sequence shown here is derived from an EMBL/GenBank/DDBJ whole genome shotgun (WGS) entry which is preliminary data.</text>
</comment>
<reference evidence="2" key="1">
    <citation type="submission" date="2021-01" db="EMBL/GenBank/DDBJ databases">
        <title>Adiantum capillus-veneris genome.</title>
        <authorList>
            <person name="Fang Y."/>
            <person name="Liao Q."/>
        </authorList>
    </citation>
    <scope>NUCLEOTIDE SEQUENCE</scope>
    <source>
        <strain evidence="2">H3</strain>
        <tissue evidence="2">Leaf</tissue>
    </source>
</reference>
<proteinExistence type="predicted"/>
<feature type="region of interest" description="Disordered" evidence="1">
    <location>
        <begin position="141"/>
        <end position="161"/>
    </location>
</feature>
<dbReference type="EMBL" id="JABFUD020000006">
    <property type="protein sequence ID" value="KAI5079027.1"/>
    <property type="molecule type" value="Genomic_DNA"/>
</dbReference>
<dbReference type="OrthoDB" id="1978585at2759"/>
<protein>
    <submittedName>
        <fullName evidence="2">Uncharacterized protein</fullName>
    </submittedName>
</protein>
<evidence type="ECO:0000256" key="1">
    <source>
        <dbReference type="SAM" id="MobiDB-lite"/>
    </source>
</evidence>